<dbReference type="AlphaFoldDB" id="A0A238H832"/>
<evidence type="ECO:0000313" key="2">
    <source>
        <dbReference type="Proteomes" id="UP000198460"/>
    </source>
</evidence>
<proteinExistence type="predicted"/>
<sequence length="53" mass="6096">MMRSQSERYGDARFAIPLRTIRPRMPAKKMPLDDSSGIFFNAACCRGELSPRY</sequence>
<protein>
    <submittedName>
        <fullName evidence="1">Uncharacterized protein</fullName>
    </submittedName>
</protein>
<gene>
    <name evidence="1" type="ORF">BSIN_4493</name>
</gene>
<dbReference type="Proteomes" id="UP000198460">
    <property type="component" value="Unassembled WGS sequence"/>
</dbReference>
<organism evidence="1 2">
    <name type="scientific">Burkholderia singularis</name>
    <dbReference type="NCBI Taxonomy" id="1503053"/>
    <lineage>
        <taxon>Bacteria</taxon>
        <taxon>Pseudomonadati</taxon>
        <taxon>Pseudomonadota</taxon>
        <taxon>Betaproteobacteria</taxon>
        <taxon>Burkholderiales</taxon>
        <taxon>Burkholderiaceae</taxon>
        <taxon>Burkholderia</taxon>
        <taxon>pseudomallei group</taxon>
    </lineage>
</organism>
<name>A0A238H832_9BURK</name>
<accession>A0A238H832</accession>
<dbReference type="EMBL" id="FXAN01000077">
    <property type="protein sequence ID" value="SMG01611.1"/>
    <property type="molecule type" value="Genomic_DNA"/>
</dbReference>
<evidence type="ECO:0000313" key="1">
    <source>
        <dbReference type="EMBL" id="SMG01611.1"/>
    </source>
</evidence>
<reference evidence="1 2" key="1">
    <citation type="submission" date="2017-04" db="EMBL/GenBank/DDBJ databases">
        <authorList>
            <person name="Afonso C.L."/>
            <person name="Miller P.J."/>
            <person name="Scott M.A."/>
            <person name="Spackman E."/>
            <person name="Goraichik I."/>
            <person name="Dimitrov K.M."/>
            <person name="Suarez D.L."/>
            <person name="Swayne D.E."/>
        </authorList>
    </citation>
    <scope>NUCLEOTIDE SEQUENCE [LARGE SCALE GENOMIC DNA]</scope>
    <source>
        <strain evidence="1">LMG 28154</strain>
    </source>
</reference>